<accession>A0A7C8P996</accession>
<reference evidence="1 2" key="1">
    <citation type="submission" date="2019-06" db="EMBL/GenBank/DDBJ databases">
        <authorList>
            <person name="Palmer J.M."/>
        </authorList>
    </citation>
    <scope>NUCLEOTIDE SEQUENCE [LARGE SCALE GENOMIC DNA]</scope>
    <source>
        <strain evidence="1 2">TWF703</strain>
    </source>
</reference>
<dbReference type="EMBL" id="WIQZ01000026">
    <property type="protein sequence ID" value="KAF3137278.1"/>
    <property type="molecule type" value="Genomic_DNA"/>
</dbReference>
<evidence type="ECO:0008006" key="3">
    <source>
        <dbReference type="Google" id="ProtNLM"/>
    </source>
</evidence>
<organism evidence="1 2">
    <name type="scientific">Orbilia oligospora</name>
    <name type="common">Nematode-trapping fungus</name>
    <name type="synonym">Arthrobotrys oligospora</name>
    <dbReference type="NCBI Taxonomy" id="2813651"/>
    <lineage>
        <taxon>Eukaryota</taxon>
        <taxon>Fungi</taxon>
        <taxon>Dikarya</taxon>
        <taxon>Ascomycota</taxon>
        <taxon>Pezizomycotina</taxon>
        <taxon>Orbiliomycetes</taxon>
        <taxon>Orbiliales</taxon>
        <taxon>Orbiliaceae</taxon>
        <taxon>Orbilia</taxon>
    </lineage>
</organism>
<protein>
    <recommendedName>
        <fullName evidence="3">Uracil-DNA glycosylase-like domain-containing protein</fullName>
    </recommendedName>
</protein>
<dbReference type="Proteomes" id="UP000480548">
    <property type="component" value="Unassembled WGS sequence"/>
</dbReference>
<evidence type="ECO:0000313" key="2">
    <source>
        <dbReference type="Proteomes" id="UP000480548"/>
    </source>
</evidence>
<evidence type="ECO:0000313" key="1">
    <source>
        <dbReference type="EMBL" id="KAF3137278.1"/>
    </source>
</evidence>
<dbReference type="AlphaFoldDB" id="A0A7C8P996"/>
<name>A0A7C8P996_ORBOL</name>
<sequence length="424" mass="48216">MEESSPYQVSYLDGTYRLRELEDLIPCSLFSKVKNYLLQKPCPHRRSYYDSFQIFAVKEIELSGLPIAHLVRGSGAFDGTARLGIFGNYPTFRSDYLEAGECADPTNPCMRILPRKGLLPGTHGINMWDRWHQRESTALRRFLERDQDLWRGAPENVQALHRQFAVDSLILSNPKVVLAVGAAAQKWIHEQETNIKSFLVKGARVGIHIDDHDSMPIKRIVIGCPHPETMFFPKANLYGKLMDEAINFAVGLAGLTALPIPKDYFTIKGENMELRRRYNESPWTLTGQESRVILIARMRNFEKETTSAIQFRDISDLILGAYAIKKGIKCTEEEIQSTLEPGQTLCGAILRSYASANHKIMEERGWPNLKGGTRVQAAGGWKSLKKAAMNLKEATAVKRTMRLREQWRESQSEDIKRKNVQYVV</sequence>
<comment type="caution">
    <text evidence="1">The sequence shown here is derived from an EMBL/GenBank/DDBJ whole genome shotgun (WGS) entry which is preliminary data.</text>
</comment>
<gene>
    <name evidence="1" type="ORF">TWF703_005201</name>
</gene>
<proteinExistence type="predicted"/>